<sequence>MIGRRSRPLRRIDGQGDDAGLSLVELLVAVMLMGIVLTMVASLFISTTKSTAQSGEVHESTGNASNMANALGGVIRFATTNPKTGSTVPDPAVVVARADRLALIAAVGVSATAEPSGRPPKPTLVEFSSASNRLTERRWTPTASGATWVFAGGSDPTTAVPAMTRGLGGRLTNAAVFTYFDATGAPLDPGTGALTATQRANVAEIGIRLVVVPPSNPAGAQSVVIERRIPLANLGLRGPT</sequence>
<evidence type="ECO:0008006" key="4">
    <source>
        <dbReference type="Google" id="ProtNLM"/>
    </source>
</evidence>
<dbReference type="InterPro" id="IPR012902">
    <property type="entry name" value="N_methyl_site"/>
</dbReference>
<dbReference type="OrthoDB" id="5001585at2"/>
<dbReference type="Proteomes" id="UP000078437">
    <property type="component" value="Chromosome"/>
</dbReference>
<dbReference type="NCBIfam" id="TIGR02532">
    <property type="entry name" value="IV_pilin_GFxxxE"/>
    <property type="match status" value="1"/>
</dbReference>
<dbReference type="PROSITE" id="PS00409">
    <property type="entry name" value="PROKAR_NTER_METHYL"/>
    <property type="match status" value="1"/>
</dbReference>
<dbReference type="Pfam" id="PF07963">
    <property type="entry name" value="N_methyl"/>
    <property type="match status" value="1"/>
</dbReference>
<dbReference type="KEGG" id="agy:ATC03_15460"/>
<feature type="transmembrane region" description="Helical" evidence="1">
    <location>
        <begin position="21"/>
        <end position="45"/>
    </location>
</feature>
<evidence type="ECO:0000313" key="2">
    <source>
        <dbReference type="EMBL" id="ANJ27906.1"/>
    </source>
</evidence>
<dbReference type="RefSeq" id="WP_067878993.1">
    <property type="nucleotide sequence ID" value="NZ_CP013979.1"/>
</dbReference>
<organism evidence="2 3">
    <name type="scientific">Agromyces aureus</name>
    <dbReference type="NCBI Taxonomy" id="453304"/>
    <lineage>
        <taxon>Bacteria</taxon>
        <taxon>Bacillati</taxon>
        <taxon>Actinomycetota</taxon>
        <taxon>Actinomycetes</taxon>
        <taxon>Micrococcales</taxon>
        <taxon>Microbacteriaceae</taxon>
        <taxon>Agromyces</taxon>
    </lineage>
</organism>
<evidence type="ECO:0000256" key="1">
    <source>
        <dbReference type="SAM" id="Phobius"/>
    </source>
</evidence>
<dbReference type="EMBL" id="CP013979">
    <property type="protein sequence ID" value="ANJ27906.1"/>
    <property type="molecule type" value="Genomic_DNA"/>
</dbReference>
<dbReference type="AlphaFoldDB" id="A0A191WI19"/>
<keyword evidence="1" id="KW-0472">Membrane</keyword>
<evidence type="ECO:0000313" key="3">
    <source>
        <dbReference type="Proteomes" id="UP000078437"/>
    </source>
</evidence>
<dbReference type="STRING" id="453304.ATC03_15460"/>
<name>A0A191WI19_9MICO</name>
<accession>A0A191WI19</accession>
<gene>
    <name evidence="2" type="ORF">ATC03_15460</name>
</gene>
<reference evidence="2 3" key="1">
    <citation type="journal article" date="2016" name="Int. J. Syst. Evol. Microbiol.">
        <title>Agromyces aureus sp. nov., isolated from the rhizosphere of Salix caprea L. grown in a heavy-metal-contaminated soil.</title>
        <authorList>
            <person name="Corretto E."/>
            <person name="Antonielli L."/>
            <person name="Sessitsch A."/>
            <person name="Compant S."/>
            <person name="Gorfer M."/>
            <person name="Kuffner M."/>
            <person name="Brader G."/>
        </authorList>
    </citation>
    <scope>NUCLEOTIDE SEQUENCE [LARGE SCALE GENOMIC DNA]</scope>
    <source>
        <strain evidence="2 3">AR33</strain>
    </source>
</reference>
<keyword evidence="3" id="KW-1185">Reference proteome</keyword>
<keyword evidence="1" id="KW-1133">Transmembrane helix</keyword>
<protein>
    <recommendedName>
        <fullName evidence="4">Prepilin-type N-terminal cleavage/methylation domain-containing protein</fullName>
    </recommendedName>
</protein>
<proteinExistence type="predicted"/>
<reference evidence="3" key="2">
    <citation type="submission" date="2016-01" db="EMBL/GenBank/DDBJ databases">
        <title>Complete genome sequence of Agromyces aureus AR33T and comparison with related organisms.</title>
        <authorList>
            <person name="Corretto E."/>
            <person name="Antonielli L."/>
            <person name="Sessitsch A."/>
            <person name="Brader G."/>
        </authorList>
    </citation>
    <scope>NUCLEOTIDE SEQUENCE [LARGE SCALE GENOMIC DNA]</scope>
    <source>
        <strain evidence="3">AR33</strain>
    </source>
</reference>
<keyword evidence="1" id="KW-0812">Transmembrane</keyword>